<feature type="transmembrane region" description="Helical" evidence="7">
    <location>
        <begin position="124"/>
        <end position="144"/>
    </location>
</feature>
<gene>
    <name evidence="8" type="ORF">ACFQ03_07935</name>
</gene>
<sequence>MLRTNPVQLALNGLIIVLISFLLVLAMNPEVLAAAVPVFGSVELQSFKTVLISLILEVLPFILIGVLVSSFMQTFVSDRMIQRFIPRNAMMGIMSAVLLGIIFPVCECGLIPIIRRLVAKGMPLYVGVVFILTGPIVNPIVYASTYNAFRTRPDILYSRMGLAILVGAFIGLFVHHFVKKNPLKNSPATLCADSGSDHKHRPHNGNSKLFSMLEHSASEFFEMGKYLMFGTMVTAAIQTFVPRGELLAIGQGEYSSHLFMMGYAYILSLCSTSDAFVASSFAGTFSAGSLLSFLVFGPMLDLKTTLMFLSVFRTRFVLLLIVLITFSVFIGSNIFSQLFL</sequence>
<feature type="transmembrane region" description="Helical" evidence="7">
    <location>
        <begin position="156"/>
        <end position="178"/>
    </location>
</feature>
<proteinExistence type="inferred from homology"/>
<name>A0ABW3D6I5_9BACL</name>
<keyword evidence="4 7" id="KW-0812">Transmembrane</keyword>
<evidence type="ECO:0000313" key="8">
    <source>
        <dbReference type="EMBL" id="MFD0869077.1"/>
    </source>
</evidence>
<reference evidence="9" key="1">
    <citation type="journal article" date="2019" name="Int. J. Syst. Evol. Microbiol.">
        <title>The Global Catalogue of Microorganisms (GCM) 10K type strain sequencing project: providing services to taxonomists for standard genome sequencing and annotation.</title>
        <authorList>
            <consortium name="The Broad Institute Genomics Platform"/>
            <consortium name="The Broad Institute Genome Sequencing Center for Infectious Disease"/>
            <person name="Wu L."/>
            <person name="Ma J."/>
        </authorList>
    </citation>
    <scope>NUCLEOTIDE SEQUENCE [LARGE SCALE GENOMIC DNA]</scope>
    <source>
        <strain evidence="9">CCUG 57263</strain>
    </source>
</reference>
<comment type="caution">
    <text evidence="8">The sequence shown here is derived from an EMBL/GenBank/DDBJ whole genome shotgun (WGS) entry which is preliminary data.</text>
</comment>
<feature type="transmembrane region" description="Helical" evidence="7">
    <location>
        <begin position="316"/>
        <end position="335"/>
    </location>
</feature>
<feature type="transmembrane region" description="Helical" evidence="7">
    <location>
        <begin position="93"/>
        <end position="118"/>
    </location>
</feature>
<dbReference type="RefSeq" id="WP_144932625.1">
    <property type="nucleotide sequence ID" value="NZ_JBHTIU010000027.1"/>
</dbReference>
<evidence type="ECO:0000256" key="2">
    <source>
        <dbReference type="ARBA" id="ARBA00006386"/>
    </source>
</evidence>
<dbReference type="EMBL" id="JBHTIU010000027">
    <property type="protein sequence ID" value="MFD0869077.1"/>
    <property type="molecule type" value="Genomic_DNA"/>
</dbReference>
<evidence type="ECO:0000313" key="9">
    <source>
        <dbReference type="Proteomes" id="UP001597120"/>
    </source>
</evidence>
<dbReference type="InterPro" id="IPR005524">
    <property type="entry name" value="DUF318"/>
</dbReference>
<evidence type="ECO:0000256" key="7">
    <source>
        <dbReference type="SAM" id="Phobius"/>
    </source>
</evidence>
<organism evidence="8 9">
    <name type="scientific">Paenibacillus residui</name>
    <dbReference type="NCBI Taxonomy" id="629724"/>
    <lineage>
        <taxon>Bacteria</taxon>
        <taxon>Bacillati</taxon>
        <taxon>Bacillota</taxon>
        <taxon>Bacilli</taxon>
        <taxon>Bacillales</taxon>
        <taxon>Paenibacillaceae</taxon>
        <taxon>Paenibacillus</taxon>
    </lineage>
</organism>
<evidence type="ECO:0000256" key="3">
    <source>
        <dbReference type="ARBA" id="ARBA00022475"/>
    </source>
</evidence>
<evidence type="ECO:0000256" key="6">
    <source>
        <dbReference type="ARBA" id="ARBA00023136"/>
    </source>
</evidence>
<evidence type="ECO:0000256" key="4">
    <source>
        <dbReference type="ARBA" id="ARBA00022692"/>
    </source>
</evidence>
<comment type="similarity">
    <text evidence="2">Belongs to the UPF0718 family.</text>
</comment>
<comment type="subcellular location">
    <subcellularLocation>
        <location evidence="1">Cell membrane</location>
        <topology evidence="1">Multi-pass membrane protein</topology>
    </subcellularLocation>
</comment>
<dbReference type="PANTHER" id="PTHR34184">
    <property type="entry name" value="UPF0718 PROTEIN YCGR"/>
    <property type="match status" value="1"/>
</dbReference>
<feature type="transmembrane region" description="Helical" evidence="7">
    <location>
        <begin position="49"/>
        <end position="72"/>
    </location>
</feature>
<dbReference type="PANTHER" id="PTHR34184:SF4">
    <property type="entry name" value="UPF0718 PROTEIN YCGR"/>
    <property type="match status" value="1"/>
</dbReference>
<protein>
    <submittedName>
        <fullName evidence="8">Permease</fullName>
    </submittedName>
</protein>
<accession>A0ABW3D6I5</accession>
<feature type="transmembrane region" description="Helical" evidence="7">
    <location>
        <begin position="275"/>
        <end position="296"/>
    </location>
</feature>
<dbReference type="InterPro" id="IPR052923">
    <property type="entry name" value="UPF0718"/>
</dbReference>
<keyword evidence="6 7" id="KW-0472">Membrane</keyword>
<evidence type="ECO:0000256" key="1">
    <source>
        <dbReference type="ARBA" id="ARBA00004651"/>
    </source>
</evidence>
<keyword evidence="3" id="KW-1003">Cell membrane</keyword>
<keyword evidence="9" id="KW-1185">Reference proteome</keyword>
<keyword evidence="5 7" id="KW-1133">Transmembrane helix</keyword>
<dbReference type="Proteomes" id="UP001597120">
    <property type="component" value="Unassembled WGS sequence"/>
</dbReference>
<evidence type="ECO:0000256" key="5">
    <source>
        <dbReference type="ARBA" id="ARBA00022989"/>
    </source>
</evidence>
<dbReference type="Pfam" id="PF03773">
    <property type="entry name" value="ArsP_1"/>
    <property type="match status" value="1"/>
</dbReference>